<evidence type="ECO:0000313" key="2">
    <source>
        <dbReference type="Proteomes" id="UP000703269"/>
    </source>
</evidence>
<dbReference type="Gene3D" id="3.40.220.10">
    <property type="entry name" value="Leucine Aminopeptidase, subunit E, domain 1"/>
    <property type="match status" value="1"/>
</dbReference>
<dbReference type="SUPFAM" id="SSF52949">
    <property type="entry name" value="Macro domain-like"/>
    <property type="match status" value="1"/>
</dbReference>
<protein>
    <submittedName>
        <fullName evidence="1">Macro domain-like protein</fullName>
    </submittedName>
</protein>
<sequence length="235" mass="26366">MSVPHLIFISPKPHRDNDQSLCEAWQQAAQKYFGEESGTHFSIYEGYLREIDAAQLQCDCMVSPANSFGIMDGGYDLELSRVLMGTSQDPWRLTHRVQEVLRARWRGFAPPATCTLVELPADAAGAGNPWAARVLAVVPTMRVPDDVDWHKDLCYNSMWGLLAEIAQWNASHSEDEQIRRVLMTGLGTGVGRMSVERCAAQMVLAVKHFRQGWPEEPTWKDVYPASTEVDQTTTL</sequence>
<proteinExistence type="predicted"/>
<keyword evidence="2" id="KW-1185">Reference proteome</keyword>
<dbReference type="EMBL" id="BPQB01000015">
    <property type="protein sequence ID" value="GJE90090.1"/>
    <property type="molecule type" value="Genomic_DNA"/>
</dbReference>
<evidence type="ECO:0000313" key="1">
    <source>
        <dbReference type="EMBL" id="GJE90090.1"/>
    </source>
</evidence>
<accession>A0A9P3G9W7</accession>
<name>A0A9P3G9W7_9APHY</name>
<dbReference type="AlphaFoldDB" id="A0A9P3G9W7"/>
<dbReference type="OrthoDB" id="6082470at2759"/>
<organism evidence="1 2">
    <name type="scientific">Phanerochaete sordida</name>
    <dbReference type="NCBI Taxonomy" id="48140"/>
    <lineage>
        <taxon>Eukaryota</taxon>
        <taxon>Fungi</taxon>
        <taxon>Dikarya</taxon>
        <taxon>Basidiomycota</taxon>
        <taxon>Agaricomycotina</taxon>
        <taxon>Agaricomycetes</taxon>
        <taxon>Polyporales</taxon>
        <taxon>Phanerochaetaceae</taxon>
        <taxon>Phanerochaete</taxon>
    </lineage>
</organism>
<gene>
    <name evidence="1" type="ORF">PsYK624_062130</name>
</gene>
<dbReference type="Proteomes" id="UP000703269">
    <property type="component" value="Unassembled WGS sequence"/>
</dbReference>
<reference evidence="1 2" key="1">
    <citation type="submission" date="2021-08" db="EMBL/GenBank/DDBJ databases">
        <title>Draft Genome Sequence of Phanerochaete sordida strain YK-624.</title>
        <authorList>
            <person name="Mori T."/>
            <person name="Dohra H."/>
            <person name="Suzuki T."/>
            <person name="Kawagishi H."/>
            <person name="Hirai H."/>
        </authorList>
    </citation>
    <scope>NUCLEOTIDE SEQUENCE [LARGE SCALE GENOMIC DNA]</scope>
    <source>
        <strain evidence="1 2">YK-624</strain>
    </source>
</reference>
<comment type="caution">
    <text evidence="1">The sequence shown here is derived from an EMBL/GenBank/DDBJ whole genome shotgun (WGS) entry which is preliminary data.</text>
</comment>
<dbReference type="InterPro" id="IPR043472">
    <property type="entry name" value="Macro_dom-like"/>
</dbReference>